<dbReference type="Proteomes" id="UP001409585">
    <property type="component" value="Unassembled WGS sequence"/>
</dbReference>
<keyword evidence="2" id="KW-1185">Reference proteome</keyword>
<name>A0AAV3U8W3_9ALTE</name>
<dbReference type="RefSeq" id="WP_345427375.1">
    <property type="nucleotide sequence ID" value="NZ_AP031496.1"/>
</dbReference>
<evidence type="ECO:0000313" key="1">
    <source>
        <dbReference type="EMBL" id="GAA4958466.1"/>
    </source>
</evidence>
<sequence>MEDHKAKYKFTSASDHAYNLKCCIQFGCFEGQYFEFAGVDTQGVLEVLSWLELSADISDVEISPRYSNSVQWCSGAYEYEKLHKSHYKKFAFKISRLVFVWSAFEQLCETIGIDSIVPGNEGPGVKVGKFLQQKDITVHPSFIEMWRHLSDLYLKHEDFGKKKIKIYPFAESWDVASLINLARDVRNKAAHGGSSLRSPEDYSFGGELPSKCYLCFIDAAVRAVLLTMQMLLSTFLSKKVGEYYCSYSGEGRALDMSQYLNTLHLAQTEHPDIMHW</sequence>
<proteinExistence type="predicted"/>
<dbReference type="EMBL" id="BAABLX010000076">
    <property type="protein sequence ID" value="GAA4958466.1"/>
    <property type="molecule type" value="Genomic_DNA"/>
</dbReference>
<evidence type="ECO:0000313" key="2">
    <source>
        <dbReference type="Proteomes" id="UP001409585"/>
    </source>
</evidence>
<protein>
    <recommendedName>
        <fullName evidence="3">Apea-like HEPN domain-containing protein</fullName>
    </recommendedName>
</protein>
<dbReference type="AlphaFoldDB" id="A0AAV3U8W3"/>
<gene>
    <name evidence="1" type="ORF">GCM10025791_43980</name>
</gene>
<organism evidence="1 2">
    <name type="scientific">Halioxenophilus aromaticivorans</name>
    <dbReference type="NCBI Taxonomy" id="1306992"/>
    <lineage>
        <taxon>Bacteria</taxon>
        <taxon>Pseudomonadati</taxon>
        <taxon>Pseudomonadota</taxon>
        <taxon>Gammaproteobacteria</taxon>
        <taxon>Alteromonadales</taxon>
        <taxon>Alteromonadaceae</taxon>
        <taxon>Halioxenophilus</taxon>
    </lineage>
</organism>
<evidence type="ECO:0008006" key="3">
    <source>
        <dbReference type="Google" id="ProtNLM"/>
    </source>
</evidence>
<comment type="caution">
    <text evidence="1">The sequence shown here is derived from an EMBL/GenBank/DDBJ whole genome shotgun (WGS) entry which is preliminary data.</text>
</comment>
<accession>A0AAV3U8W3</accession>
<reference evidence="2" key="1">
    <citation type="journal article" date="2019" name="Int. J. Syst. Evol. Microbiol.">
        <title>The Global Catalogue of Microorganisms (GCM) 10K type strain sequencing project: providing services to taxonomists for standard genome sequencing and annotation.</title>
        <authorList>
            <consortium name="The Broad Institute Genomics Platform"/>
            <consortium name="The Broad Institute Genome Sequencing Center for Infectious Disease"/>
            <person name="Wu L."/>
            <person name="Ma J."/>
        </authorList>
    </citation>
    <scope>NUCLEOTIDE SEQUENCE [LARGE SCALE GENOMIC DNA]</scope>
    <source>
        <strain evidence="2">JCM 19134</strain>
    </source>
</reference>